<evidence type="ECO:0000259" key="2">
    <source>
        <dbReference type="Pfam" id="PF01243"/>
    </source>
</evidence>
<feature type="domain" description="Pyridoxamine 5'-phosphate oxidase N-terminal" evidence="2">
    <location>
        <begin position="20"/>
        <end position="136"/>
    </location>
</feature>
<dbReference type="EMBL" id="JBHSBH010000015">
    <property type="protein sequence ID" value="MFC3999664.1"/>
    <property type="molecule type" value="Genomic_DNA"/>
</dbReference>
<dbReference type="Pfam" id="PF01243">
    <property type="entry name" value="PNPOx_N"/>
    <property type="match status" value="1"/>
</dbReference>
<reference evidence="4" key="1">
    <citation type="journal article" date="2019" name="Int. J. Syst. Evol. Microbiol.">
        <title>The Global Catalogue of Microorganisms (GCM) 10K type strain sequencing project: providing services to taxonomists for standard genome sequencing and annotation.</title>
        <authorList>
            <consortium name="The Broad Institute Genomics Platform"/>
            <consortium name="The Broad Institute Genome Sequencing Center for Infectious Disease"/>
            <person name="Wu L."/>
            <person name="Ma J."/>
        </authorList>
    </citation>
    <scope>NUCLEOTIDE SEQUENCE [LARGE SCALE GENOMIC DNA]</scope>
    <source>
        <strain evidence="4">TBRC 1826</strain>
    </source>
</reference>
<evidence type="ECO:0000313" key="3">
    <source>
        <dbReference type="EMBL" id="MFC3999664.1"/>
    </source>
</evidence>
<dbReference type="PANTHER" id="PTHR35176:SF6">
    <property type="entry name" value="HEME OXYGENASE HI_0854-RELATED"/>
    <property type="match status" value="1"/>
</dbReference>
<keyword evidence="4" id="KW-1185">Reference proteome</keyword>
<proteinExistence type="predicted"/>
<dbReference type="InterPro" id="IPR011576">
    <property type="entry name" value="Pyridox_Oxase_N"/>
</dbReference>
<dbReference type="Gene3D" id="2.30.110.10">
    <property type="entry name" value="Electron Transport, Fmn-binding Protein, Chain A"/>
    <property type="match status" value="1"/>
</dbReference>
<dbReference type="RefSeq" id="WP_378538172.1">
    <property type="nucleotide sequence ID" value="NZ_JBHSBH010000015.1"/>
</dbReference>
<dbReference type="PANTHER" id="PTHR35176">
    <property type="entry name" value="HEME OXYGENASE HI_0854-RELATED"/>
    <property type="match status" value="1"/>
</dbReference>
<accession>A0ABV8FWZ3</accession>
<dbReference type="SUPFAM" id="SSF50475">
    <property type="entry name" value="FMN-binding split barrel"/>
    <property type="match status" value="1"/>
</dbReference>
<comment type="caution">
    <text evidence="3">The sequence shown here is derived from an EMBL/GenBank/DDBJ whole genome shotgun (WGS) entry which is preliminary data.</text>
</comment>
<dbReference type="InterPro" id="IPR052019">
    <property type="entry name" value="F420H2_bilvrd_red/Heme_oxyg"/>
</dbReference>
<gene>
    <name evidence="3" type="ORF">ACFOVU_27370</name>
</gene>
<organism evidence="3 4">
    <name type="scientific">Nocardiopsis sediminis</name>
    <dbReference type="NCBI Taxonomy" id="1778267"/>
    <lineage>
        <taxon>Bacteria</taxon>
        <taxon>Bacillati</taxon>
        <taxon>Actinomycetota</taxon>
        <taxon>Actinomycetes</taxon>
        <taxon>Streptosporangiales</taxon>
        <taxon>Nocardiopsidaceae</taxon>
        <taxon>Nocardiopsis</taxon>
    </lineage>
</organism>
<dbReference type="Proteomes" id="UP001595847">
    <property type="component" value="Unassembled WGS sequence"/>
</dbReference>
<name>A0ABV8FWZ3_9ACTN</name>
<evidence type="ECO:0000313" key="4">
    <source>
        <dbReference type="Proteomes" id="UP001595847"/>
    </source>
</evidence>
<sequence>MPENAPTGAGNRRAQIRLSPDEVAGFLGGHRKVQVATIGRHGEPHLSTLFYAMVDGRLAFWTYAASQKAVNLRRDDRITCLVDDGDAYDELRGVVLYGRAELRTDPESVLRVGTAVTAAMTGAAPESLATPDMQAGLAHSGRKRVAVLVTVERTASWDHGKL</sequence>
<protein>
    <submittedName>
        <fullName evidence="3">Pyridoxamine 5'-phosphate oxidase family protein</fullName>
    </submittedName>
</protein>
<keyword evidence="1" id="KW-0560">Oxidoreductase</keyword>
<evidence type="ECO:0000256" key="1">
    <source>
        <dbReference type="ARBA" id="ARBA00023002"/>
    </source>
</evidence>
<dbReference type="InterPro" id="IPR012349">
    <property type="entry name" value="Split_barrel_FMN-bd"/>
</dbReference>